<organism evidence="5 6">
    <name type="scientific">Desulfolutivibrio sulfodismutans</name>
    <dbReference type="NCBI Taxonomy" id="63561"/>
    <lineage>
        <taxon>Bacteria</taxon>
        <taxon>Pseudomonadati</taxon>
        <taxon>Thermodesulfobacteriota</taxon>
        <taxon>Desulfovibrionia</taxon>
        <taxon>Desulfovibrionales</taxon>
        <taxon>Desulfovibrionaceae</taxon>
        <taxon>Desulfolutivibrio</taxon>
    </lineage>
</organism>
<dbReference type="SUPFAM" id="SSF50475">
    <property type="entry name" value="FMN-binding split barrel"/>
    <property type="match status" value="1"/>
</dbReference>
<dbReference type="SMART" id="SM00903">
    <property type="entry name" value="Flavin_Reduct"/>
    <property type="match status" value="1"/>
</dbReference>
<evidence type="ECO:0000256" key="1">
    <source>
        <dbReference type="ARBA" id="ARBA00001917"/>
    </source>
</evidence>
<dbReference type="GO" id="GO:0016646">
    <property type="term" value="F:oxidoreductase activity, acting on the CH-NH group of donors, NAD or NADP as acceptor"/>
    <property type="evidence" value="ECO:0007669"/>
    <property type="project" value="UniProtKB-ARBA"/>
</dbReference>
<evidence type="ECO:0000259" key="4">
    <source>
        <dbReference type="SMART" id="SM00903"/>
    </source>
</evidence>
<comment type="similarity">
    <text evidence="3">Belongs to the flavoredoxin family.</text>
</comment>
<dbReference type="AlphaFoldDB" id="A0A7K3NRV4"/>
<accession>A0A7K3NRV4</accession>
<protein>
    <submittedName>
        <fullName evidence="5">Flavin reductase family protein</fullName>
    </submittedName>
</protein>
<dbReference type="Proteomes" id="UP000469724">
    <property type="component" value="Unassembled WGS sequence"/>
</dbReference>
<gene>
    <name evidence="5" type="ORF">G3N56_19465</name>
</gene>
<keyword evidence="6" id="KW-1185">Reference proteome</keyword>
<reference evidence="5 6" key="1">
    <citation type="submission" date="2020-02" db="EMBL/GenBank/DDBJ databases">
        <title>Comparative genomics of sulfur disproportionating microorganisms.</title>
        <authorList>
            <person name="Ward L.M."/>
            <person name="Bertran E."/>
            <person name="Johnston D.T."/>
        </authorList>
    </citation>
    <scope>NUCLEOTIDE SEQUENCE [LARGE SCALE GENOMIC DNA]</scope>
    <source>
        <strain evidence="5 6">DSM 3696</strain>
    </source>
</reference>
<dbReference type="InterPro" id="IPR002563">
    <property type="entry name" value="Flavin_Rdtase-like_dom"/>
</dbReference>
<evidence type="ECO:0000313" key="6">
    <source>
        <dbReference type="Proteomes" id="UP000469724"/>
    </source>
</evidence>
<dbReference type="GO" id="GO:0010181">
    <property type="term" value="F:FMN binding"/>
    <property type="evidence" value="ECO:0007669"/>
    <property type="project" value="InterPro"/>
</dbReference>
<dbReference type="Pfam" id="PF01613">
    <property type="entry name" value="Flavin_Reduct"/>
    <property type="match status" value="1"/>
</dbReference>
<dbReference type="InterPro" id="IPR012349">
    <property type="entry name" value="Split_barrel_FMN-bd"/>
</dbReference>
<comment type="caution">
    <text evidence="5">The sequence shown here is derived from an EMBL/GenBank/DDBJ whole genome shotgun (WGS) entry which is preliminary data.</text>
</comment>
<dbReference type="EMBL" id="JAAGRQ010000164">
    <property type="protein sequence ID" value="NDY58920.1"/>
    <property type="molecule type" value="Genomic_DNA"/>
</dbReference>
<name>A0A7K3NRV4_9BACT</name>
<dbReference type="PANTHER" id="PTHR43567:SF1">
    <property type="entry name" value="FLAVOREDOXIN"/>
    <property type="match status" value="1"/>
</dbReference>
<proteinExistence type="inferred from homology"/>
<dbReference type="PANTHER" id="PTHR43567">
    <property type="entry name" value="FLAVOREDOXIN-RELATED-RELATED"/>
    <property type="match status" value="1"/>
</dbReference>
<evidence type="ECO:0000256" key="2">
    <source>
        <dbReference type="ARBA" id="ARBA00022630"/>
    </source>
</evidence>
<keyword evidence="2" id="KW-0285">Flavoprotein</keyword>
<dbReference type="InterPro" id="IPR052174">
    <property type="entry name" value="Flavoredoxin"/>
</dbReference>
<evidence type="ECO:0000256" key="3">
    <source>
        <dbReference type="ARBA" id="ARBA00038054"/>
    </source>
</evidence>
<dbReference type="Gene3D" id="2.30.110.10">
    <property type="entry name" value="Electron Transport, Fmn-binding Protein, Chain A"/>
    <property type="match status" value="1"/>
</dbReference>
<comment type="cofactor">
    <cofactor evidence="1">
        <name>FMN</name>
        <dbReference type="ChEBI" id="CHEBI:58210"/>
    </cofactor>
</comment>
<evidence type="ECO:0000313" key="5">
    <source>
        <dbReference type="EMBL" id="NDY58920.1"/>
    </source>
</evidence>
<feature type="domain" description="Flavin reductase like" evidence="4">
    <location>
        <begin position="20"/>
        <end position="162"/>
    </location>
</feature>
<sequence>MSRGLADVYKRQARVEPNVLPVMPVCLVGSMVDGKPNFMTVAWFTRLSYKPPMVGAAINHRQYTRQGIVETGTYSMCFPSRTLLELTDYCGLVSGRNVDKGALFNVFFGELGTAPMIRECPLCLEVAVSRTVEVATNTFFIGEIKAAHAHADVLSDGRPDMTKIDPLLLTMPQNGYFALGERVGEAWSAGKKMKGEKA</sequence>